<evidence type="ECO:0000256" key="7">
    <source>
        <dbReference type="ARBA" id="ARBA00023136"/>
    </source>
</evidence>
<dbReference type="PANTHER" id="PTHR11958:SF63">
    <property type="entry name" value="AMINO ACID TRANSPORTER"/>
    <property type="match status" value="1"/>
</dbReference>
<accession>A0A1J1IWR1</accession>
<dbReference type="Gene3D" id="1.10.3860.10">
    <property type="entry name" value="Sodium:dicarboxylate symporter"/>
    <property type="match status" value="1"/>
</dbReference>
<comment type="similarity">
    <text evidence="2 9">Belongs to the dicarboxylate/amino acid:cation symporter (DAACS) (TC 2.A.23) family.</text>
</comment>
<feature type="transmembrane region" description="Helical" evidence="9">
    <location>
        <begin position="70"/>
        <end position="94"/>
    </location>
</feature>
<sequence length="527" mass="57819">MTTNHHHSSPPPPPPPPVSTERRSVLGENLLTIVTIIGVIGGTVFGLILKNSNREWTQREIMYIQYPGDLFLRMLKCLIVPLIVSSITSAIGALDLSLSKRIAIRSIVYYFTTTVCAVILGIILVNIIRPGDGNDALKNKSGPKVTRDVLTADTLLDLVRNLFPPNIVQATMFQYRTHLEPPENAEAVIKNGTKIYLSGLSAFQRNEYTIKNYQNLNDAEFQLLLKSAVPLERFKINGQWREGMNVLGLVMFSVVLGATIGKMREKGKPIQDFLVALSEAMMIITRWVIWLSPIGVFFLITAKILEMESLIQVIGNLGLYFLTVVLGLTLHGFGTIAVIFTLIVRKLPFPYVMKMSQVLATAFGTGSSSATMPITINCLDHMGIDPRVTRFVIPVGATINMDGTALYEAVAAIFIAQLHGMSLTFGKIVGVSVTATAASIGAAGIPQAGLITMVMVLDTVGLPAEDVTLIIAVDWLLDRFRTTINVMCDALGTIIVDHLSKGELYRPSLNYEDGEPHELLELRQEKE</sequence>
<evidence type="ECO:0000256" key="2">
    <source>
        <dbReference type="ARBA" id="ARBA00006148"/>
    </source>
</evidence>
<dbReference type="InterPro" id="IPR050746">
    <property type="entry name" value="DAACS"/>
</dbReference>
<dbReference type="GO" id="GO:0005313">
    <property type="term" value="F:L-glutamate transmembrane transporter activity"/>
    <property type="evidence" value="ECO:0007669"/>
    <property type="project" value="TreeGrafter"/>
</dbReference>
<proteinExistence type="inferred from homology"/>
<dbReference type="SUPFAM" id="SSF118215">
    <property type="entry name" value="Proton glutamate symport protein"/>
    <property type="match status" value="1"/>
</dbReference>
<keyword evidence="5 9" id="KW-0769">Symport</keyword>
<dbReference type="Pfam" id="PF00375">
    <property type="entry name" value="SDF"/>
    <property type="match status" value="1"/>
</dbReference>
<keyword evidence="6 9" id="KW-1133">Transmembrane helix</keyword>
<feature type="transmembrane region" description="Helical" evidence="9">
    <location>
        <begin position="283"/>
        <end position="305"/>
    </location>
</feature>
<name>A0A1J1IWR1_9DIPT</name>
<evidence type="ECO:0000256" key="8">
    <source>
        <dbReference type="ARBA" id="ARBA00023180"/>
    </source>
</evidence>
<evidence type="ECO:0000313" key="11">
    <source>
        <dbReference type="EMBL" id="CRL04130.1"/>
    </source>
</evidence>
<dbReference type="AlphaFoldDB" id="A0A1J1IWR1"/>
<dbReference type="GO" id="GO:0015175">
    <property type="term" value="F:neutral L-amino acid transmembrane transporter activity"/>
    <property type="evidence" value="ECO:0007669"/>
    <property type="project" value="TreeGrafter"/>
</dbReference>
<evidence type="ECO:0000313" key="12">
    <source>
        <dbReference type="Proteomes" id="UP000183832"/>
    </source>
</evidence>
<gene>
    <name evidence="11" type="ORF">CLUMA_CG017240</name>
</gene>
<feature type="compositionally biased region" description="Pro residues" evidence="10">
    <location>
        <begin position="9"/>
        <end position="18"/>
    </location>
</feature>
<dbReference type="Proteomes" id="UP000183832">
    <property type="component" value="Unassembled WGS sequence"/>
</dbReference>
<feature type="region of interest" description="Disordered" evidence="10">
    <location>
        <begin position="1"/>
        <end position="21"/>
    </location>
</feature>
<evidence type="ECO:0000256" key="1">
    <source>
        <dbReference type="ARBA" id="ARBA00004141"/>
    </source>
</evidence>
<dbReference type="EMBL" id="CVRI01000061">
    <property type="protein sequence ID" value="CRL04130.1"/>
    <property type="molecule type" value="Genomic_DNA"/>
</dbReference>
<evidence type="ECO:0000256" key="6">
    <source>
        <dbReference type="ARBA" id="ARBA00022989"/>
    </source>
</evidence>
<dbReference type="InterPro" id="IPR036458">
    <property type="entry name" value="Na:dicarbo_symporter_sf"/>
</dbReference>
<keyword evidence="12" id="KW-1185">Reference proteome</keyword>
<reference evidence="11 12" key="1">
    <citation type="submission" date="2015-04" db="EMBL/GenBank/DDBJ databases">
        <authorList>
            <person name="Syromyatnikov M.Y."/>
            <person name="Popov V.N."/>
        </authorList>
    </citation>
    <scope>NUCLEOTIDE SEQUENCE [LARGE SCALE GENOMIC DNA]</scope>
</reference>
<organism evidence="11 12">
    <name type="scientific">Clunio marinus</name>
    <dbReference type="NCBI Taxonomy" id="568069"/>
    <lineage>
        <taxon>Eukaryota</taxon>
        <taxon>Metazoa</taxon>
        <taxon>Ecdysozoa</taxon>
        <taxon>Arthropoda</taxon>
        <taxon>Hexapoda</taxon>
        <taxon>Insecta</taxon>
        <taxon>Pterygota</taxon>
        <taxon>Neoptera</taxon>
        <taxon>Endopterygota</taxon>
        <taxon>Diptera</taxon>
        <taxon>Nematocera</taxon>
        <taxon>Chironomoidea</taxon>
        <taxon>Chironomidae</taxon>
        <taxon>Clunio</taxon>
    </lineage>
</organism>
<evidence type="ECO:0000256" key="5">
    <source>
        <dbReference type="ARBA" id="ARBA00022847"/>
    </source>
</evidence>
<feature type="transmembrane region" description="Helical" evidence="9">
    <location>
        <begin position="30"/>
        <end position="49"/>
    </location>
</feature>
<dbReference type="PRINTS" id="PR00173">
    <property type="entry name" value="EDTRNSPORT"/>
</dbReference>
<feature type="transmembrane region" description="Helical" evidence="9">
    <location>
        <begin position="106"/>
        <end position="128"/>
    </location>
</feature>
<evidence type="ECO:0000256" key="9">
    <source>
        <dbReference type="RuleBase" id="RU361216"/>
    </source>
</evidence>
<feature type="transmembrane region" description="Helical" evidence="9">
    <location>
        <begin position="317"/>
        <end position="344"/>
    </location>
</feature>
<dbReference type="PANTHER" id="PTHR11958">
    <property type="entry name" value="SODIUM/DICARBOXYLATE SYMPORTER-RELATED"/>
    <property type="match status" value="1"/>
</dbReference>
<evidence type="ECO:0000256" key="3">
    <source>
        <dbReference type="ARBA" id="ARBA00022448"/>
    </source>
</evidence>
<protein>
    <recommendedName>
        <fullName evidence="9">Amino acid transporter</fullName>
    </recommendedName>
</protein>
<comment type="subcellular location">
    <subcellularLocation>
        <location evidence="1 9">Membrane</location>
        <topology evidence="1 9">Multi-pass membrane protein</topology>
    </subcellularLocation>
</comment>
<dbReference type="PROSITE" id="PS00714">
    <property type="entry name" value="NA_DICARBOXYL_SYMP_2"/>
    <property type="match status" value="1"/>
</dbReference>
<keyword evidence="3 9" id="KW-0813">Transport</keyword>
<keyword evidence="4 9" id="KW-0812">Transmembrane</keyword>
<evidence type="ECO:0000256" key="4">
    <source>
        <dbReference type="ARBA" id="ARBA00022692"/>
    </source>
</evidence>
<dbReference type="GO" id="GO:0005886">
    <property type="term" value="C:plasma membrane"/>
    <property type="evidence" value="ECO:0007669"/>
    <property type="project" value="TreeGrafter"/>
</dbReference>
<dbReference type="OrthoDB" id="5877963at2759"/>
<keyword evidence="8" id="KW-0325">Glycoprotein</keyword>
<feature type="transmembrane region" description="Helical" evidence="9">
    <location>
        <begin position="243"/>
        <end position="263"/>
    </location>
</feature>
<evidence type="ECO:0000256" key="10">
    <source>
        <dbReference type="SAM" id="MobiDB-lite"/>
    </source>
</evidence>
<dbReference type="GO" id="GO:0015501">
    <property type="term" value="F:glutamate:sodium symporter activity"/>
    <property type="evidence" value="ECO:0007669"/>
    <property type="project" value="TreeGrafter"/>
</dbReference>
<dbReference type="InterPro" id="IPR001991">
    <property type="entry name" value="Na-dicarboxylate_symporter"/>
</dbReference>
<dbReference type="STRING" id="568069.A0A1J1IWR1"/>
<dbReference type="InterPro" id="IPR018107">
    <property type="entry name" value="Na-dicarboxylate_symporter_CS"/>
</dbReference>
<keyword evidence="7 9" id="KW-0472">Membrane</keyword>